<dbReference type="KEGG" id="orz:FNH13_06130"/>
<name>A0A516G8W3_9MICO</name>
<gene>
    <name evidence="2" type="ORF">FNH13_06130</name>
</gene>
<dbReference type="EMBL" id="CP041616">
    <property type="protein sequence ID" value="QDO87971.1"/>
    <property type="molecule type" value="Genomic_DNA"/>
</dbReference>
<feature type="region of interest" description="Disordered" evidence="1">
    <location>
        <begin position="152"/>
        <end position="180"/>
    </location>
</feature>
<accession>A0A516G8W3</accession>
<sequence length="236" mass="24938">MNLAQAMKQIVPGVQDLKRRSLRQAGGEATMSPTLIALREDRVLAVITAPRLEVVLSCASTLAIGLAPQMLAVAAQVTLPERAGSEDLPPQEAGEGIAYTTFTRDREASLAVQRYQVQDGEVVFTAPERGRPDDRRLMDELAKAMGHAPLDPAKVARKDPAGQTAADQAGQAPQAPVSPDFIPAAEGRMAIDAGTIKTTYERVKGIGGTALFVAADGTQATRMLAAGLPQECLLTR</sequence>
<evidence type="ECO:0000313" key="2">
    <source>
        <dbReference type="EMBL" id="QDO87971.1"/>
    </source>
</evidence>
<protein>
    <submittedName>
        <fullName evidence="2">Uncharacterized protein</fullName>
    </submittedName>
</protein>
<evidence type="ECO:0000256" key="1">
    <source>
        <dbReference type="SAM" id="MobiDB-lite"/>
    </source>
</evidence>
<dbReference type="OrthoDB" id="4861082at2"/>
<dbReference type="AlphaFoldDB" id="A0A516G8W3"/>
<keyword evidence="3" id="KW-1185">Reference proteome</keyword>
<feature type="compositionally biased region" description="Low complexity" evidence="1">
    <location>
        <begin position="161"/>
        <end position="175"/>
    </location>
</feature>
<organism evidence="2 3">
    <name type="scientific">Ornithinimicrobium ciconiae</name>
    <dbReference type="NCBI Taxonomy" id="2594265"/>
    <lineage>
        <taxon>Bacteria</taxon>
        <taxon>Bacillati</taxon>
        <taxon>Actinomycetota</taxon>
        <taxon>Actinomycetes</taxon>
        <taxon>Micrococcales</taxon>
        <taxon>Ornithinimicrobiaceae</taxon>
        <taxon>Ornithinimicrobium</taxon>
    </lineage>
</organism>
<evidence type="ECO:0000313" key="3">
    <source>
        <dbReference type="Proteomes" id="UP000315395"/>
    </source>
</evidence>
<proteinExistence type="predicted"/>
<dbReference type="Proteomes" id="UP000315395">
    <property type="component" value="Chromosome"/>
</dbReference>
<reference evidence="2 3" key="1">
    <citation type="submission" date="2019-07" db="EMBL/GenBank/DDBJ databases">
        <title>complete genome sequencing of Ornithinimicrobium sp. H23M54.</title>
        <authorList>
            <person name="Bae J.-W."/>
            <person name="Lee S.-Y."/>
        </authorList>
    </citation>
    <scope>NUCLEOTIDE SEQUENCE [LARGE SCALE GENOMIC DNA]</scope>
    <source>
        <strain evidence="2 3">H23M54</strain>
    </source>
</reference>
<dbReference type="RefSeq" id="WP_143782646.1">
    <property type="nucleotide sequence ID" value="NZ_CP041616.1"/>
</dbReference>